<name>A0A2I1M5R2_9BIFI</name>
<dbReference type="RefSeq" id="WP_021617975.1">
    <property type="nucleotide sequence ID" value="NZ_JASOFK010000002.1"/>
</dbReference>
<dbReference type="InterPro" id="IPR002035">
    <property type="entry name" value="VWF_A"/>
</dbReference>
<accession>A0A2I1M5R2</accession>
<feature type="domain" description="VWFA" evidence="2">
    <location>
        <begin position="111"/>
        <end position="318"/>
    </location>
</feature>
<dbReference type="GeneID" id="35868289"/>
<dbReference type="AlphaFoldDB" id="A0A2I1M5R2"/>
<keyword evidence="1" id="KW-1133">Transmembrane helix</keyword>
<organism evidence="3 4">
    <name type="scientific">Alloscardovia omnicolens</name>
    <dbReference type="NCBI Taxonomy" id="419015"/>
    <lineage>
        <taxon>Bacteria</taxon>
        <taxon>Bacillati</taxon>
        <taxon>Actinomycetota</taxon>
        <taxon>Actinomycetes</taxon>
        <taxon>Bifidobacteriales</taxon>
        <taxon>Bifidobacteriaceae</taxon>
        <taxon>Alloscardovia</taxon>
    </lineage>
</organism>
<dbReference type="Pfam" id="PF13519">
    <property type="entry name" value="VWA_2"/>
    <property type="match status" value="1"/>
</dbReference>
<keyword evidence="1" id="KW-0472">Membrane</keyword>
<feature type="transmembrane region" description="Helical" evidence="1">
    <location>
        <begin position="337"/>
        <end position="357"/>
    </location>
</feature>
<evidence type="ECO:0000259" key="2">
    <source>
        <dbReference type="PROSITE" id="PS50234"/>
    </source>
</evidence>
<protein>
    <submittedName>
        <fullName evidence="3">VWA domain-containing protein</fullName>
    </submittedName>
</protein>
<proteinExistence type="predicted"/>
<dbReference type="PROSITE" id="PS50234">
    <property type="entry name" value="VWFA"/>
    <property type="match status" value="1"/>
</dbReference>
<dbReference type="Proteomes" id="UP000242263">
    <property type="component" value="Unassembled WGS sequence"/>
</dbReference>
<sequence>MFSFLPTRLMWPFAGLIALIICAIVFAVAALVMRRVQASSKQPDARDNNTAIVYDVDSDLAGETASRFARTYRRMTRLVVSAMSIALVCALILVARPASVSAEKTRSASRDIVLCLDVSGSALSYDRQIIAAYSQIARNLNGERIGLSIFNSTSKTVFPLTDDYAVISNQLNYAYTLLSRVQTQESIDAMSDKEYQEINDWLEGTQNIENSTSLIGDGLVSCTMMLPQLTSSRSQNARSASIILATDNVPSGKQTFTLEEALDIAKKAHINVDALYVGTDKTSDSEAAVTMKKSIEDYGGTYVDLNSHDTVDAIVRDISSTKSGAQLHDDVSNLSDAPALILAVLAGAVLITCIAAGRIHR</sequence>
<feature type="transmembrane region" description="Helical" evidence="1">
    <location>
        <begin position="75"/>
        <end position="95"/>
    </location>
</feature>
<comment type="caution">
    <text evidence="3">The sequence shown here is derived from an EMBL/GenBank/DDBJ whole genome shotgun (WGS) entry which is preliminary data.</text>
</comment>
<dbReference type="EMBL" id="PKGU01000002">
    <property type="protein sequence ID" value="PKZ15439.1"/>
    <property type="molecule type" value="Genomic_DNA"/>
</dbReference>
<gene>
    <name evidence="3" type="ORF">CYJ32_03420</name>
</gene>
<feature type="transmembrane region" description="Helical" evidence="1">
    <location>
        <begin position="12"/>
        <end position="33"/>
    </location>
</feature>
<evidence type="ECO:0000256" key="1">
    <source>
        <dbReference type="SAM" id="Phobius"/>
    </source>
</evidence>
<dbReference type="SUPFAM" id="SSF53300">
    <property type="entry name" value="vWA-like"/>
    <property type="match status" value="1"/>
</dbReference>
<keyword evidence="1" id="KW-0812">Transmembrane</keyword>
<evidence type="ECO:0000313" key="4">
    <source>
        <dbReference type="Proteomes" id="UP000242263"/>
    </source>
</evidence>
<dbReference type="Gene3D" id="3.40.50.410">
    <property type="entry name" value="von Willebrand factor, type A domain"/>
    <property type="match status" value="1"/>
</dbReference>
<evidence type="ECO:0000313" key="3">
    <source>
        <dbReference type="EMBL" id="PKZ15439.1"/>
    </source>
</evidence>
<dbReference type="InterPro" id="IPR036465">
    <property type="entry name" value="vWFA_dom_sf"/>
</dbReference>
<reference evidence="3 4" key="1">
    <citation type="submission" date="2017-12" db="EMBL/GenBank/DDBJ databases">
        <title>Phylogenetic diversity of female urinary microbiome.</title>
        <authorList>
            <person name="Thomas-White K."/>
            <person name="Wolfe A.J."/>
        </authorList>
    </citation>
    <scope>NUCLEOTIDE SEQUENCE [LARGE SCALE GENOMIC DNA]</scope>
    <source>
        <strain evidence="3 4">UMB0064</strain>
    </source>
</reference>